<dbReference type="PANTHER" id="PTHR30304:SF0">
    <property type="entry name" value="D-TAGATOSE-1,6-BISPHOSPHATE ALDOLASE SUBUNIT GATY-RELATED"/>
    <property type="match status" value="1"/>
</dbReference>
<accession>A0ABD5UQM2</accession>
<dbReference type="InterPro" id="IPR013785">
    <property type="entry name" value="Aldolase_TIM"/>
</dbReference>
<dbReference type="Pfam" id="PF01116">
    <property type="entry name" value="F_bP_aldolase"/>
    <property type="match status" value="1"/>
</dbReference>
<evidence type="ECO:0000313" key="1">
    <source>
        <dbReference type="EMBL" id="MFC6891789.1"/>
    </source>
</evidence>
<dbReference type="EMBL" id="JBHSXL010000003">
    <property type="protein sequence ID" value="MFC6891789.1"/>
    <property type="molecule type" value="Genomic_DNA"/>
</dbReference>
<dbReference type="EC" id="4.1.2.13" evidence="1"/>
<sequence length="332" mass="35470">MPYHRGNELADVYANARSNGHGFVASNVTHPDIAAGLVRGAEAVESDLVAQIKRDTAEYLGAGDVAAGLEILTTQLRSIADDGGVGVFCNVDHVSADDDELLSAAIESGNPSSVMVDASDRPFEENVERTAAVVDRIEDRGADLLVEAELGTIAGTESGETTTEAFYTDPEEAVEFVERTGCDLLAVSIGTEHGVSKGRDLDLRVDLAAEIDEALRANGHEIPLVVHGSSGLSADQVSALMETGVCKLNTNTRYQYEYARTACEFYHDHADAILPPEGVEDDRETFFSGAEWSPNKAEFNPQVVGEEIRDRIAEVYGDLATVSGSAGESRYV</sequence>
<keyword evidence="2" id="KW-1185">Reference proteome</keyword>
<dbReference type="PIRSF" id="PIRSF001359">
    <property type="entry name" value="F_bP_aldolase_II"/>
    <property type="match status" value="1"/>
</dbReference>
<dbReference type="GO" id="GO:0004332">
    <property type="term" value="F:fructose-bisphosphate aldolase activity"/>
    <property type="evidence" value="ECO:0007669"/>
    <property type="project" value="UniProtKB-EC"/>
</dbReference>
<gene>
    <name evidence="1" type="primary">fba</name>
    <name evidence="1" type="ORF">ACFQE9_04035</name>
</gene>
<dbReference type="Gene3D" id="3.20.20.70">
    <property type="entry name" value="Aldolase class I"/>
    <property type="match status" value="1"/>
</dbReference>
<comment type="caution">
    <text evidence="1">The sequence shown here is derived from an EMBL/GenBank/DDBJ whole genome shotgun (WGS) entry which is preliminary data.</text>
</comment>
<dbReference type="InterPro" id="IPR054909">
    <property type="entry name" value="Fbpase2"/>
</dbReference>
<protein>
    <submittedName>
        <fullName evidence="1">Class II fructose-bisphosphate aldolase</fullName>
        <ecNumber evidence="1">4.1.2.13</ecNumber>
    </submittedName>
</protein>
<dbReference type="Proteomes" id="UP001596296">
    <property type="component" value="Unassembled WGS sequence"/>
</dbReference>
<dbReference type="PANTHER" id="PTHR30304">
    <property type="entry name" value="D-TAGATOSE-1,6-BISPHOSPHATE ALDOLASE"/>
    <property type="match status" value="1"/>
</dbReference>
<keyword evidence="1" id="KW-0456">Lyase</keyword>
<organism evidence="1 2">
    <name type="scientific">Halopenitus salinus</name>
    <dbReference type="NCBI Taxonomy" id="1198295"/>
    <lineage>
        <taxon>Archaea</taxon>
        <taxon>Methanobacteriati</taxon>
        <taxon>Methanobacteriota</taxon>
        <taxon>Stenosarchaea group</taxon>
        <taxon>Halobacteria</taxon>
        <taxon>Halobacteriales</taxon>
        <taxon>Haloferacaceae</taxon>
        <taxon>Halopenitus</taxon>
    </lineage>
</organism>
<dbReference type="SUPFAM" id="SSF51569">
    <property type="entry name" value="Aldolase"/>
    <property type="match status" value="1"/>
</dbReference>
<dbReference type="InterPro" id="IPR050246">
    <property type="entry name" value="Class_II_FBP_aldolase"/>
</dbReference>
<evidence type="ECO:0000313" key="2">
    <source>
        <dbReference type="Proteomes" id="UP001596296"/>
    </source>
</evidence>
<dbReference type="NCBIfam" id="NF041368">
    <property type="entry name" value="Fbpase2_Halo"/>
    <property type="match status" value="1"/>
</dbReference>
<dbReference type="AlphaFoldDB" id="A0ABD5UQM2"/>
<reference evidence="1 2" key="1">
    <citation type="journal article" date="2019" name="Int. J. Syst. Evol. Microbiol.">
        <title>The Global Catalogue of Microorganisms (GCM) 10K type strain sequencing project: providing services to taxonomists for standard genome sequencing and annotation.</title>
        <authorList>
            <consortium name="The Broad Institute Genomics Platform"/>
            <consortium name="The Broad Institute Genome Sequencing Center for Infectious Disease"/>
            <person name="Wu L."/>
            <person name="Ma J."/>
        </authorList>
    </citation>
    <scope>NUCLEOTIDE SEQUENCE [LARGE SCALE GENOMIC DNA]</scope>
    <source>
        <strain evidence="1 2">SKJ47</strain>
    </source>
</reference>
<dbReference type="RefSeq" id="WP_379740697.1">
    <property type="nucleotide sequence ID" value="NZ_JBHSVN010000001.1"/>
</dbReference>
<dbReference type="InterPro" id="IPR000771">
    <property type="entry name" value="FBA_II"/>
</dbReference>
<name>A0ABD5UQM2_9EURY</name>
<proteinExistence type="predicted"/>